<evidence type="ECO:0000256" key="4">
    <source>
        <dbReference type="ARBA" id="ARBA00022691"/>
    </source>
</evidence>
<organism evidence="8 9">
    <name type="scientific">Leeuwenhoekiella parthenopeia</name>
    <dbReference type="NCBI Taxonomy" id="2890320"/>
    <lineage>
        <taxon>Bacteria</taxon>
        <taxon>Pseudomonadati</taxon>
        <taxon>Bacteroidota</taxon>
        <taxon>Flavobacteriia</taxon>
        <taxon>Flavobacteriales</taxon>
        <taxon>Flavobacteriaceae</taxon>
        <taxon>Leeuwenhoekiella</taxon>
    </lineage>
</organism>
<dbReference type="SUPFAM" id="SSF75217">
    <property type="entry name" value="alpha/beta knot"/>
    <property type="match status" value="1"/>
</dbReference>
<dbReference type="RefSeq" id="WP_228230319.1">
    <property type="nucleotide sequence ID" value="NZ_JAJGMW010000013.1"/>
</dbReference>
<dbReference type="Pfam" id="PF00588">
    <property type="entry name" value="SpoU_methylase"/>
    <property type="match status" value="1"/>
</dbReference>
<dbReference type="EMBL" id="JAJGMW010000013">
    <property type="protein sequence ID" value="MCC4213256.1"/>
    <property type="molecule type" value="Genomic_DNA"/>
</dbReference>
<keyword evidence="2 8" id="KW-0489">Methyltransferase</keyword>
<reference evidence="8 9" key="1">
    <citation type="submission" date="2021-11" db="EMBL/GenBank/DDBJ databases">
        <title>Seasonal and diel survey of microbial diversity of the Tyrrhenian coast.</title>
        <authorList>
            <person name="Gattoni G."/>
            <person name="Corral P."/>
        </authorList>
    </citation>
    <scope>NUCLEOTIDE SEQUENCE [LARGE SCALE GENOMIC DNA]</scope>
    <source>
        <strain evidence="8 9">Mr9</strain>
    </source>
</reference>
<evidence type="ECO:0000313" key="8">
    <source>
        <dbReference type="EMBL" id="MCC4213256.1"/>
    </source>
</evidence>
<keyword evidence="6" id="KW-0694">RNA-binding</keyword>
<evidence type="ECO:0000256" key="6">
    <source>
        <dbReference type="ARBA" id="ARBA00022884"/>
    </source>
</evidence>
<feature type="domain" description="tRNA/rRNA methyltransferase SpoU type" evidence="7">
    <location>
        <begin position="20"/>
        <end position="161"/>
    </location>
</feature>
<dbReference type="PANTHER" id="PTHR43453:SF1">
    <property type="entry name" value="TRNA_RRNA METHYLTRANSFERASE SPOU TYPE DOMAIN-CONTAINING PROTEIN"/>
    <property type="match status" value="1"/>
</dbReference>
<proteinExistence type="predicted"/>
<dbReference type="PANTHER" id="PTHR43453">
    <property type="entry name" value="RRNA METHYLASE-LIKE"/>
    <property type="match status" value="1"/>
</dbReference>
<dbReference type="InterPro" id="IPR029026">
    <property type="entry name" value="tRNA_m1G_MTases_N"/>
</dbReference>
<name>A0ABS8GVX1_9FLAO</name>
<dbReference type="InterPro" id="IPR001537">
    <property type="entry name" value="SpoU_MeTrfase"/>
</dbReference>
<dbReference type="InterPro" id="IPR029028">
    <property type="entry name" value="Alpha/beta_knot_MTases"/>
</dbReference>
<dbReference type="InterPro" id="IPR033671">
    <property type="entry name" value="TrmH"/>
</dbReference>
<evidence type="ECO:0000256" key="2">
    <source>
        <dbReference type="ARBA" id="ARBA00022603"/>
    </source>
</evidence>
<evidence type="ECO:0000313" key="9">
    <source>
        <dbReference type="Proteomes" id="UP001197770"/>
    </source>
</evidence>
<dbReference type="GO" id="GO:0032259">
    <property type="term" value="P:methylation"/>
    <property type="evidence" value="ECO:0007669"/>
    <property type="project" value="UniProtKB-KW"/>
</dbReference>
<comment type="caution">
    <text evidence="8">The sequence shown here is derived from an EMBL/GenBank/DDBJ whole genome shotgun (WGS) entry which is preliminary data.</text>
</comment>
<evidence type="ECO:0000259" key="7">
    <source>
        <dbReference type="Pfam" id="PF00588"/>
    </source>
</evidence>
<dbReference type="Gene3D" id="3.40.1280.10">
    <property type="match status" value="1"/>
</dbReference>
<keyword evidence="9" id="KW-1185">Reference proteome</keyword>
<evidence type="ECO:0000256" key="3">
    <source>
        <dbReference type="ARBA" id="ARBA00022679"/>
    </source>
</evidence>
<dbReference type="Proteomes" id="UP001197770">
    <property type="component" value="Unassembled WGS sequence"/>
</dbReference>
<evidence type="ECO:0000256" key="1">
    <source>
        <dbReference type="ARBA" id="ARBA00022555"/>
    </source>
</evidence>
<sequence>MKTEQLTHYSTPRPNQSLPFVLLCDDLRSPANLGSLFRLADALGIGHLYFLNSVPDLESNRLKRTSRSCEKQVAFSTTDKAEDLILQLKKENYTIIGLELTTTSISLNQFDAQPQKIALILGNERHGISPELIQLTDQLVHIPMQGQNSSMNVSHAAAIAAFHLINHLNHG</sequence>
<protein>
    <submittedName>
        <fullName evidence="8">TrmH family RNA methyltransferase</fullName>
    </submittedName>
</protein>
<dbReference type="CDD" id="cd18082">
    <property type="entry name" value="SpoU-like_family"/>
    <property type="match status" value="1"/>
</dbReference>
<gene>
    <name evidence="8" type="ORF">LLW17_11035</name>
</gene>
<keyword evidence="1" id="KW-0820">tRNA-binding</keyword>
<keyword evidence="4" id="KW-0949">S-adenosyl-L-methionine</keyword>
<accession>A0ABS8GVX1</accession>
<keyword evidence="3" id="KW-0808">Transferase</keyword>
<dbReference type="GO" id="GO:0008168">
    <property type="term" value="F:methyltransferase activity"/>
    <property type="evidence" value="ECO:0007669"/>
    <property type="project" value="UniProtKB-KW"/>
</dbReference>
<evidence type="ECO:0000256" key="5">
    <source>
        <dbReference type="ARBA" id="ARBA00022694"/>
    </source>
</evidence>
<keyword evidence="5" id="KW-0819">tRNA processing</keyword>